<protein>
    <submittedName>
        <fullName evidence="1">Uncharacterized protein</fullName>
    </submittedName>
</protein>
<organism evidence="1 2">
    <name type="scientific">Oxynema aestuarii AP17</name>
    <dbReference type="NCBI Taxonomy" id="2064643"/>
    <lineage>
        <taxon>Bacteria</taxon>
        <taxon>Bacillati</taxon>
        <taxon>Cyanobacteriota</taxon>
        <taxon>Cyanophyceae</taxon>
        <taxon>Oscillatoriophycideae</taxon>
        <taxon>Oscillatoriales</taxon>
        <taxon>Oscillatoriaceae</taxon>
        <taxon>Oxynema</taxon>
        <taxon>Oxynema aestuarii</taxon>
    </lineage>
</organism>
<dbReference type="AlphaFoldDB" id="A0A6H1TYM7"/>
<dbReference type="EMBL" id="CP051167">
    <property type="protein sequence ID" value="QIZ71718.1"/>
    <property type="molecule type" value="Genomic_DNA"/>
</dbReference>
<evidence type="ECO:0000313" key="2">
    <source>
        <dbReference type="Proteomes" id="UP000500857"/>
    </source>
</evidence>
<reference evidence="1 2" key="1">
    <citation type="submission" date="2020-04" db="EMBL/GenBank/DDBJ databases">
        <authorList>
            <person name="Basu S."/>
            <person name="Maruthanayagam V."/>
            <person name="Chakraborty S."/>
            <person name="Pramanik A."/>
            <person name="Mukherjee J."/>
            <person name="Brink B."/>
        </authorList>
    </citation>
    <scope>NUCLEOTIDE SEQUENCE [LARGE SCALE GENOMIC DNA]</scope>
    <source>
        <strain evidence="1 2">AP17</strain>
    </source>
</reference>
<accession>A0A6H1TYM7</accession>
<sequence length="77" mass="8990">MMIPDYNKLAIVWRSQTHFILLFRSPLPRSSRDRAIGPQPPRHPLSFLQKTEIFPSPLLACPENVYFCKDLNQKPIL</sequence>
<dbReference type="RefSeq" id="WP_168569870.1">
    <property type="nucleotide sequence ID" value="NZ_CP051167.1"/>
</dbReference>
<gene>
    <name evidence="1" type="ORF">HCG48_14950</name>
</gene>
<dbReference type="KEGG" id="oxy:HCG48_14950"/>
<proteinExistence type="predicted"/>
<evidence type="ECO:0000313" key="1">
    <source>
        <dbReference type="EMBL" id="QIZ71718.1"/>
    </source>
</evidence>
<dbReference type="Proteomes" id="UP000500857">
    <property type="component" value="Chromosome"/>
</dbReference>
<name>A0A6H1TYM7_9CYAN</name>
<keyword evidence="2" id="KW-1185">Reference proteome</keyword>